<dbReference type="EMBL" id="RKIK01000093">
    <property type="protein sequence ID" value="ROV58104.1"/>
    <property type="molecule type" value="Genomic_DNA"/>
</dbReference>
<proteinExistence type="predicted"/>
<keyword evidence="1" id="KW-0808">Transferase</keyword>
<dbReference type="Proteomes" id="UP000278792">
    <property type="component" value="Unassembled WGS sequence"/>
</dbReference>
<accession>A0A3N3DUC6</accession>
<dbReference type="SUPFAM" id="SSF52777">
    <property type="entry name" value="CoA-dependent acyltransferases"/>
    <property type="match status" value="1"/>
</dbReference>
<organism evidence="1 2">
    <name type="scientific">Vibrio ponticus</name>
    <dbReference type="NCBI Taxonomy" id="265668"/>
    <lineage>
        <taxon>Bacteria</taxon>
        <taxon>Pseudomonadati</taxon>
        <taxon>Pseudomonadota</taxon>
        <taxon>Gammaproteobacteria</taxon>
        <taxon>Vibrionales</taxon>
        <taxon>Vibrionaceae</taxon>
        <taxon>Vibrio</taxon>
    </lineage>
</organism>
<protein>
    <submittedName>
        <fullName evidence="1">Chloramphenicol acetyltransferase</fullName>
    </submittedName>
</protein>
<comment type="caution">
    <text evidence="1">The sequence shown here is derived from an EMBL/GenBank/DDBJ whole genome shotgun (WGS) entry which is preliminary data.</text>
</comment>
<dbReference type="AlphaFoldDB" id="A0A3N3DUC6"/>
<dbReference type="InterPro" id="IPR023213">
    <property type="entry name" value="CAT-like_dom_sf"/>
</dbReference>
<dbReference type="PANTHER" id="PTHR38474">
    <property type="entry name" value="SLR0299 PROTEIN"/>
    <property type="match status" value="1"/>
</dbReference>
<reference evidence="1 2" key="1">
    <citation type="submission" date="2018-11" db="EMBL/GenBank/DDBJ databases">
        <title>Vibrio ponticus strain CAIM 1751 pathogenic for the snapper Lutjanus guttatus.</title>
        <authorList>
            <person name="Soto-Rodriguez S."/>
            <person name="Lozano-Olvera R."/>
            <person name="Gomez-Gil B."/>
        </authorList>
    </citation>
    <scope>NUCLEOTIDE SEQUENCE [LARGE SCALE GENOMIC DNA]</scope>
    <source>
        <strain evidence="1 2">CAIM 1751</strain>
    </source>
</reference>
<dbReference type="Gene3D" id="3.30.559.10">
    <property type="entry name" value="Chloramphenicol acetyltransferase-like domain"/>
    <property type="match status" value="1"/>
</dbReference>
<dbReference type="PANTHER" id="PTHR38474:SF1">
    <property type="entry name" value="SLR0299 PROTEIN"/>
    <property type="match status" value="1"/>
</dbReference>
<dbReference type="SMART" id="SM01059">
    <property type="entry name" value="CAT"/>
    <property type="match status" value="1"/>
</dbReference>
<dbReference type="RefSeq" id="WP_123783398.1">
    <property type="nucleotide sequence ID" value="NZ_RKIK01000093.1"/>
</dbReference>
<dbReference type="Pfam" id="PF00302">
    <property type="entry name" value="CAT"/>
    <property type="match status" value="1"/>
</dbReference>
<name>A0A3N3DUC6_9VIBR</name>
<dbReference type="GO" id="GO:0008811">
    <property type="term" value="F:chloramphenicol O-acetyltransferase activity"/>
    <property type="evidence" value="ECO:0007669"/>
    <property type="project" value="InterPro"/>
</dbReference>
<evidence type="ECO:0000313" key="2">
    <source>
        <dbReference type="Proteomes" id="UP000278792"/>
    </source>
</evidence>
<dbReference type="InterPro" id="IPR001707">
    <property type="entry name" value="Cmp_AcTrfase"/>
</dbReference>
<sequence>MAYTVLDVAQWARAEHFKFYQGFSHPWYNICSNLDVSELYRYCKQHGHRFFHAYLYLTQQALNKSEPMATRLVGDEVRIYSPMHVSVAILADDDTVRFCDLPYQPKFAEFCHSATETEQRVKNTPFILEQFIGQEMVQNTIHLTVLPWVDFTSMSHARDTNFPDSVPKMAYGKLTQEGEGWRMPLSLEVHHGLMDGLHVGQFIHTLQSLFNHPQLLDDNSDG</sequence>
<evidence type="ECO:0000313" key="1">
    <source>
        <dbReference type="EMBL" id="ROV58104.1"/>
    </source>
</evidence>
<gene>
    <name evidence="1" type="ORF">EGH82_19995</name>
</gene>